<proteinExistence type="predicted"/>
<gene>
    <name evidence="1" type="ORF">ACFQ08_41380</name>
</gene>
<keyword evidence="2" id="KW-1185">Reference proteome</keyword>
<feature type="non-terminal residue" evidence="1">
    <location>
        <position position="1"/>
    </location>
</feature>
<dbReference type="Proteomes" id="UP001597024">
    <property type="component" value="Unassembled WGS sequence"/>
</dbReference>
<evidence type="ECO:0000313" key="1">
    <source>
        <dbReference type="EMBL" id="MFD0891040.1"/>
    </source>
</evidence>
<accession>A0ABW3E4I2</accession>
<dbReference type="EMBL" id="JBHTHX010002872">
    <property type="protein sequence ID" value="MFD0891040.1"/>
    <property type="molecule type" value="Genomic_DNA"/>
</dbReference>
<protein>
    <submittedName>
        <fullName evidence="1">Uncharacterized protein</fullName>
    </submittedName>
</protein>
<organism evidence="1 2">
    <name type="scientific">Streptosporangium algeriense</name>
    <dbReference type="NCBI Taxonomy" id="1682748"/>
    <lineage>
        <taxon>Bacteria</taxon>
        <taxon>Bacillati</taxon>
        <taxon>Actinomycetota</taxon>
        <taxon>Actinomycetes</taxon>
        <taxon>Streptosporangiales</taxon>
        <taxon>Streptosporangiaceae</taxon>
        <taxon>Streptosporangium</taxon>
    </lineage>
</organism>
<name>A0ABW3E4I2_9ACTN</name>
<comment type="caution">
    <text evidence="1">The sequence shown here is derived from an EMBL/GenBank/DDBJ whole genome shotgun (WGS) entry which is preliminary data.</text>
</comment>
<reference evidence="2" key="1">
    <citation type="journal article" date="2019" name="Int. J. Syst. Evol. Microbiol.">
        <title>The Global Catalogue of Microorganisms (GCM) 10K type strain sequencing project: providing services to taxonomists for standard genome sequencing and annotation.</title>
        <authorList>
            <consortium name="The Broad Institute Genomics Platform"/>
            <consortium name="The Broad Institute Genome Sequencing Center for Infectious Disease"/>
            <person name="Wu L."/>
            <person name="Ma J."/>
        </authorList>
    </citation>
    <scope>NUCLEOTIDE SEQUENCE [LARGE SCALE GENOMIC DNA]</scope>
    <source>
        <strain evidence="2">CCUG 62974</strain>
    </source>
</reference>
<evidence type="ECO:0000313" key="2">
    <source>
        <dbReference type="Proteomes" id="UP001597024"/>
    </source>
</evidence>
<sequence length="246" mass="26328">DLEAAHGLISLDGPQSTAALAALAVELATNRWSDRMTVTLVGFGEELTVISPDRIRYVETLAELLPELEAKAEERGQGGDVLTGRIQGRAAEPIWPPHYVLSALVPSEEEGHRLAVLARKGVRTAAGYVVAGRVPHATWNWEVTEDGKAKVDALGFEVDAQLLPRRHYRALIDLFETAGRFDGEPMSDRPESVPATASVEVRVLGPVEIAGPSPMEEGRATLATELVVYLATHPGGVHPVVLGGVL</sequence>